<reference evidence="3 4" key="1">
    <citation type="submission" date="2016-11" db="EMBL/GenBank/DDBJ databases">
        <authorList>
            <person name="Jaros S."/>
            <person name="Januszkiewicz K."/>
            <person name="Wedrychowicz H."/>
        </authorList>
    </citation>
    <scope>NUCLEOTIDE SEQUENCE [LARGE SCALE GENOMIC DNA]</scope>
    <source>
        <strain evidence="3 4">DSM 44666</strain>
    </source>
</reference>
<evidence type="ECO:0000313" key="4">
    <source>
        <dbReference type="Proteomes" id="UP000184476"/>
    </source>
</evidence>
<dbReference type="SUPFAM" id="SSF52794">
    <property type="entry name" value="PTS system IIB component-like"/>
    <property type="match status" value="1"/>
</dbReference>
<keyword evidence="4" id="KW-1185">Reference proteome</keyword>
<dbReference type="InterPro" id="IPR036095">
    <property type="entry name" value="PTS_EIIB-like_sf"/>
</dbReference>
<evidence type="ECO:0000313" key="3">
    <source>
        <dbReference type="EMBL" id="SHE77382.1"/>
    </source>
</evidence>
<evidence type="ECO:0000259" key="2">
    <source>
        <dbReference type="PROSITE" id="PS51099"/>
    </source>
</evidence>
<proteinExistence type="predicted"/>
<accession>A0A1M4W8S0</accession>
<dbReference type="InterPro" id="IPR003501">
    <property type="entry name" value="PTS_EIIB_2/3"/>
</dbReference>
<sequence length="95" mass="10320">MLQILTVCGAGVGSSILLKVYTEQILQAEGIHAEVQSVDIGSMGTTNVDIIITTPDLSKLIRNTDAKLIELVNLTDKTTLQNKLLEVIKEIREGE</sequence>
<name>A0A1M4W8S0_9BACL</name>
<dbReference type="GO" id="GO:0009401">
    <property type="term" value="P:phosphoenolpyruvate-dependent sugar phosphotransferase system"/>
    <property type="evidence" value="ECO:0007669"/>
    <property type="project" value="InterPro"/>
</dbReference>
<dbReference type="EMBL" id="FQVL01000003">
    <property type="protein sequence ID" value="SHE77382.1"/>
    <property type="molecule type" value="Genomic_DNA"/>
</dbReference>
<organism evidence="3 4">
    <name type="scientific">Seinonella peptonophila</name>
    <dbReference type="NCBI Taxonomy" id="112248"/>
    <lineage>
        <taxon>Bacteria</taxon>
        <taxon>Bacillati</taxon>
        <taxon>Bacillota</taxon>
        <taxon>Bacilli</taxon>
        <taxon>Bacillales</taxon>
        <taxon>Thermoactinomycetaceae</taxon>
        <taxon>Seinonella</taxon>
    </lineage>
</organism>
<keyword evidence="1" id="KW-0808">Transferase</keyword>
<dbReference type="RefSeq" id="WP_073154183.1">
    <property type="nucleotide sequence ID" value="NZ_FQVL01000003.1"/>
</dbReference>
<dbReference type="CDD" id="cd05563">
    <property type="entry name" value="PTS_IIB_ascorbate"/>
    <property type="match status" value="1"/>
</dbReference>
<dbReference type="Gene3D" id="3.40.50.2300">
    <property type="match status" value="1"/>
</dbReference>
<dbReference type="OrthoDB" id="6603449at2"/>
<dbReference type="PROSITE" id="PS51099">
    <property type="entry name" value="PTS_EIIB_TYPE_2"/>
    <property type="match status" value="1"/>
</dbReference>
<evidence type="ECO:0000256" key="1">
    <source>
        <dbReference type="ARBA" id="ARBA00022679"/>
    </source>
</evidence>
<dbReference type="Pfam" id="PF02302">
    <property type="entry name" value="PTS_IIB"/>
    <property type="match status" value="1"/>
</dbReference>
<dbReference type="GO" id="GO:0008982">
    <property type="term" value="F:protein-N(PI)-phosphohistidine-sugar phosphotransferase activity"/>
    <property type="evidence" value="ECO:0007669"/>
    <property type="project" value="InterPro"/>
</dbReference>
<protein>
    <submittedName>
        <fullName evidence="3">PTS system, ascorbate-specific IIB component</fullName>
    </submittedName>
</protein>
<gene>
    <name evidence="3" type="ORF">SAMN05444392_10387</name>
</gene>
<dbReference type="Proteomes" id="UP000184476">
    <property type="component" value="Unassembled WGS sequence"/>
</dbReference>
<dbReference type="InterPro" id="IPR013011">
    <property type="entry name" value="PTS_EIIB_2"/>
</dbReference>
<feature type="domain" description="PTS EIIB type-2" evidence="2">
    <location>
        <begin position="2"/>
        <end position="92"/>
    </location>
</feature>
<dbReference type="AlphaFoldDB" id="A0A1M4W8S0"/>
<dbReference type="STRING" id="112248.SAMN05444392_10387"/>